<evidence type="ECO:0000256" key="1">
    <source>
        <dbReference type="ARBA" id="ARBA00004123"/>
    </source>
</evidence>
<keyword evidence="5" id="KW-0347">Helicase</keyword>
<feature type="compositionally biased region" description="Basic residues" evidence="9">
    <location>
        <begin position="157"/>
        <end position="171"/>
    </location>
</feature>
<dbReference type="PROSITE" id="PS51194">
    <property type="entry name" value="HELICASE_CTER"/>
    <property type="match status" value="1"/>
</dbReference>
<dbReference type="InterPro" id="IPR001005">
    <property type="entry name" value="SANT/Myb"/>
</dbReference>
<dbReference type="SMART" id="SM00487">
    <property type="entry name" value="DEXDc"/>
    <property type="match status" value="1"/>
</dbReference>
<accession>A0A2S5BA59</accession>
<gene>
    <name evidence="13" type="ORF">BMF94_3145</name>
</gene>
<proteinExistence type="inferred from homology"/>
<dbReference type="Pfam" id="PF00271">
    <property type="entry name" value="Helicase_C"/>
    <property type="match status" value="1"/>
</dbReference>
<dbReference type="GO" id="GO:0016887">
    <property type="term" value="F:ATP hydrolysis activity"/>
    <property type="evidence" value="ECO:0007669"/>
    <property type="project" value="TreeGrafter"/>
</dbReference>
<dbReference type="STRING" id="741276.A0A2S5BA59"/>
<evidence type="ECO:0000313" key="14">
    <source>
        <dbReference type="Proteomes" id="UP000237144"/>
    </source>
</evidence>
<dbReference type="Gene3D" id="1.10.1040.30">
    <property type="entry name" value="ISWI, HAND domain"/>
    <property type="match status" value="1"/>
</dbReference>
<sequence length="1158" mass="129761">MASTSASKLPTPSVEGADVLSDYIPQSNEISRVPSTAGGPDEDAERRDEVAGDDAQDEEDDDDAEYDSEGNTVMQSATSNGKPKTKTAVKKEAKRKLDDKLASRRTTQASLKSADSIKRFTYLLGQTDLFKHFCDLKAQRDPDFAKLLEEAESAGKAKGRRGKAAQSRGRKSEKDEDAELLEAEKETDGLAEGDDVKGGKMREYQVQGLNWMCGLHYNGINGILADEMGLGKTLQTISFLGYLKFIRGIHGPHLIVVPKSTLDNWAREIDRWVPGFKTVILKGTKEERAEIVQNQILHGDFDILLASYEICLREKSALKKLVWEYIVIDEAHRIKNVDSMLSQIVRIFDSRGRLLITGTPLQNNLHELWALLNFLLPDVFSDVADFDAWFEKQGDTSDAAVQAAGAEATAGSTADAAAEAKAEDEASNKVVKQLHAVLRPFLLRRVKMDVEKSLLPKKEVNVYVGMTDLQRKWYKSILEKDIDAVNGASGKKEGKTRLQNIVMQLRKCCNHPYLFDGAEPGPPFTTDEHLVEAAGKMVVLDKLLKNLKAKGSRVLIFSQMSRVLDILEDYCLFREYQYCRLDGNTAHEDRMEQIDAYNKPGSEKFIFLLTTRAGGLGINLVSADCVVLYDSDWYVVRPSDVVAESSRADFANPQADLQAMDRAHRIGQTKQVYVFRFVTENAVEEKVLERAAQKLRLDQLVIQQGRETKKSSTAASKDELVDMIQHGAEKIINTAESMAVDDDIENILRHGEEKTAKLNDKFASLNFDQLQIFNSTAAQGQTTTWEGEEYGGRKAGAKLGNLLWIEPSKRERKTNYSVDAYYRGTLAPGTGRPGQPRSRRPRQLVDDGFKFFPERVQELQEKDRLYFKRTRGEQAVLRVDPNVPAEELEAERQAEQEAIDNAEPLTAEEKEEKDSLMGQGFTDWNKRDFLAFVKGSENSGRDNYAGIQLELPHKSVEEIKEYALVFWERHAELEDHERIIAKIEAAESKREGWDRQTEMIKRKVEEVQHPLQQLKITYANQTKGKSYSEDEDRFLLVEVAKYGVGQDDTYEKIKRDINEWPAFRFDWFMKSRTAAEIARRCQTLISLVEKEVAGVEAGEGGAPKRSRARKSEGGDSAAPRKRKAATGTSTPLNGADDDGASSRASTPAAGPAPKKARK</sequence>
<dbReference type="GO" id="GO:0042393">
    <property type="term" value="F:histone binding"/>
    <property type="evidence" value="ECO:0007669"/>
    <property type="project" value="TreeGrafter"/>
</dbReference>
<dbReference type="GO" id="GO:0140658">
    <property type="term" value="F:ATP-dependent chromatin remodeler activity"/>
    <property type="evidence" value="ECO:0007669"/>
    <property type="project" value="TreeGrafter"/>
</dbReference>
<dbReference type="Pfam" id="PF00176">
    <property type="entry name" value="SNF2-rel_dom"/>
    <property type="match status" value="1"/>
</dbReference>
<evidence type="ECO:0000256" key="7">
    <source>
        <dbReference type="ARBA" id="ARBA00023054"/>
    </source>
</evidence>
<keyword evidence="4" id="KW-0378">Hydrolase</keyword>
<dbReference type="GO" id="GO:0034728">
    <property type="term" value="P:nucleosome organization"/>
    <property type="evidence" value="ECO:0007669"/>
    <property type="project" value="TreeGrafter"/>
</dbReference>
<dbReference type="GO" id="GO:0004386">
    <property type="term" value="F:helicase activity"/>
    <property type="evidence" value="ECO:0007669"/>
    <property type="project" value="UniProtKB-KW"/>
</dbReference>
<dbReference type="InterPro" id="IPR044754">
    <property type="entry name" value="Isw1/2_DEXHc"/>
</dbReference>
<feature type="domain" description="SANT" evidence="12">
    <location>
        <begin position="919"/>
        <end position="971"/>
    </location>
</feature>
<evidence type="ECO:0000256" key="6">
    <source>
        <dbReference type="ARBA" id="ARBA00022840"/>
    </source>
</evidence>
<dbReference type="InterPro" id="IPR049730">
    <property type="entry name" value="SNF2/RAD54-like_C"/>
</dbReference>
<dbReference type="SUPFAM" id="SSF46689">
    <property type="entry name" value="Homeodomain-like"/>
    <property type="match status" value="2"/>
</dbReference>
<feature type="compositionally biased region" description="Low complexity" evidence="9">
    <location>
        <begin position="1147"/>
        <end position="1158"/>
    </location>
</feature>
<dbReference type="InterPro" id="IPR001650">
    <property type="entry name" value="Helicase_C-like"/>
</dbReference>
<feature type="region of interest" description="Disordered" evidence="9">
    <location>
        <begin position="1095"/>
        <end position="1158"/>
    </location>
</feature>
<dbReference type="Gene3D" id="3.40.50.300">
    <property type="entry name" value="P-loop containing nucleotide triphosphate hydrolases"/>
    <property type="match status" value="1"/>
</dbReference>
<dbReference type="InterPro" id="IPR009057">
    <property type="entry name" value="Homeodomain-like_sf"/>
</dbReference>
<keyword evidence="14" id="KW-1185">Reference proteome</keyword>
<dbReference type="SMART" id="SM00717">
    <property type="entry name" value="SANT"/>
    <property type="match status" value="2"/>
</dbReference>
<dbReference type="AlphaFoldDB" id="A0A2S5BA59"/>
<reference evidence="13 14" key="1">
    <citation type="journal article" date="2018" name="Front. Microbiol.">
        <title>Prospects for Fungal Bioremediation of Acidic Radioactive Waste Sites: Characterization and Genome Sequence of Rhodotorula taiwanensis MD1149.</title>
        <authorList>
            <person name="Tkavc R."/>
            <person name="Matrosova V.Y."/>
            <person name="Grichenko O.E."/>
            <person name="Gostincar C."/>
            <person name="Volpe R.P."/>
            <person name="Klimenkova P."/>
            <person name="Gaidamakova E.K."/>
            <person name="Zhou C.E."/>
            <person name="Stewart B.J."/>
            <person name="Lyman M.G."/>
            <person name="Malfatti S.A."/>
            <person name="Rubinfeld B."/>
            <person name="Courtot M."/>
            <person name="Singh J."/>
            <person name="Dalgard C.L."/>
            <person name="Hamilton T."/>
            <person name="Frey K.G."/>
            <person name="Gunde-Cimerman N."/>
            <person name="Dugan L."/>
            <person name="Daly M.J."/>
        </authorList>
    </citation>
    <scope>NUCLEOTIDE SEQUENCE [LARGE SCALE GENOMIC DNA]</scope>
    <source>
        <strain evidence="13 14">MD1149</strain>
    </source>
</reference>
<dbReference type="GO" id="GO:0005524">
    <property type="term" value="F:ATP binding"/>
    <property type="evidence" value="ECO:0007669"/>
    <property type="project" value="UniProtKB-KW"/>
</dbReference>
<evidence type="ECO:0000256" key="2">
    <source>
        <dbReference type="ARBA" id="ARBA00009687"/>
    </source>
</evidence>
<dbReference type="Pfam" id="PF09110">
    <property type="entry name" value="HAND"/>
    <property type="match status" value="1"/>
</dbReference>
<dbReference type="SMART" id="SM00490">
    <property type="entry name" value="HELICc"/>
    <property type="match status" value="1"/>
</dbReference>
<dbReference type="CDD" id="cd17997">
    <property type="entry name" value="DEXHc_SMARCA1_SMARCA5"/>
    <property type="match status" value="1"/>
</dbReference>
<feature type="region of interest" description="Disordered" evidence="9">
    <location>
        <begin position="891"/>
        <end position="916"/>
    </location>
</feature>
<dbReference type="PANTHER" id="PTHR45623:SF49">
    <property type="entry name" value="SWI_SNF-RELATED MATRIX-ASSOCIATED ACTIN-DEPENDENT REGULATOR OF CHROMATIN SUBFAMILY A MEMBER 5"/>
    <property type="match status" value="1"/>
</dbReference>
<dbReference type="FunFam" id="3.40.50.10810:FF:000015">
    <property type="entry name" value="lymphoid-specific helicase isoform X1"/>
    <property type="match status" value="1"/>
</dbReference>
<organism evidence="13 14">
    <name type="scientific">Rhodotorula taiwanensis</name>
    <dbReference type="NCBI Taxonomy" id="741276"/>
    <lineage>
        <taxon>Eukaryota</taxon>
        <taxon>Fungi</taxon>
        <taxon>Dikarya</taxon>
        <taxon>Basidiomycota</taxon>
        <taxon>Pucciniomycotina</taxon>
        <taxon>Microbotryomycetes</taxon>
        <taxon>Sporidiobolales</taxon>
        <taxon>Sporidiobolaceae</taxon>
        <taxon>Rhodotorula</taxon>
    </lineage>
</organism>
<dbReference type="Pfam" id="PF09111">
    <property type="entry name" value="SLIDE"/>
    <property type="match status" value="1"/>
</dbReference>
<dbReference type="EMBL" id="PJQD01000035">
    <property type="protein sequence ID" value="POY73611.1"/>
    <property type="molecule type" value="Genomic_DNA"/>
</dbReference>
<dbReference type="InterPro" id="IPR015194">
    <property type="entry name" value="ISWI_HAND-dom"/>
</dbReference>
<evidence type="ECO:0000256" key="8">
    <source>
        <dbReference type="ARBA" id="ARBA00023242"/>
    </source>
</evidence>
<comment type="subcellular location">
    <subcellularLocation>
        <location evidence="1">Nucleus</location>
    </subcellularLocation>
</comment>
<dbReference type="GO" id="GO:0005634">
    <property type="term" value="C:nucleus"/>
    <property type="evidence" value="ECO:0007669"/>
    <property type="project" value="UniProtKB-SubCell"/>
</dbReference>
<keyword evidence="6" id="KW-0067">ATP-binding</keyword>
<dbReference type="FunFam" id="3.40.50.300:FF:000082">
    <property type="entry name" value="ISWI chromatin remodeling complex ATPase ISW1"/>
    <property type="match status" value="1"/>
</dbReference>
<dbReference type="SUPFAM" id="SSF101224">
    <property type="entry name" value="HAND domain of the nucleosome remodeling ATPase ISWI"/>
    <property type="match status" value="1"/>
</dbReference>
<feature type="domain" description="Helicase ATP-binding" evidence="10">
    <location>
        <begin position="213"/>
        <end position="378"/>
    </location>
</feature>
<evidence type="ECO:0000256" key="3">
    <source>
        <dbReference type="ARBA" id="ARBA00022741"/>
    </source>
</evidence>
<feature type="region of interest" description="Disordered" evidence="9">
    <location>
        <begin position="153"/>
        <end position="196"/>
    </location>
</feature>
<dbReference type="SUPFAM" id="SSF52540">
    <property type="entry name" value="P-loop containing nucleoside triphosphate hydrolases"/>
    <property type="match status" value="2"/>
</dbReference>
<dbReference type="GO" id="GO:0003677">
    <property type="term" value="F:DNA binding"/>
    <property type="evidence" value="ECO:0007669"/>
    <property type="project" value="InterPro"/>
</dbReference>
<name>A0A2S5BA59_9BASI</name>
<evidence type="ECO:0000259" key="10">
    <source>
        <dbReference type="PROSITE" id="PS51192"/>
    </source>
</evidence>
<feature type="compositionally biased region" description="Polar residues" evidence="9">
    <location>
        <begin position="70"/>
        <end position="82"/>
    </location>
</feature>
<evidence type="ECO:0000259" key="12">
    <source>
        <dbReference type="PROSITE" id="PS51293"/>
    </source>
</evidence>
<evidence type="ECO:0000256" key="9">
    <source>
        <dbReference type="SAM" id="MobiDB-lite"/>
    </source>
</evidence>
<evidence type="ECO:0000256" key="5">
    <source>
        <dbReference type="ARBA" id="ARBA00022806"/>
    </source>
</evidence>
<feature type="compositionally biased region" description="Acidic residues" evidence="9">
    <location>
        <begin position="51"/>
        <end position="68"/>
    </location>
</feature>
<evidence type="ECO:0000313" key="13">
    <source>
        <dbReference type="EMBL" id="POY73611.1"/>
    </source>
</evidence>
<dbReference type="InterPro" id="IPR027417">
    <property type="entry name" value="P-loop_NTPase"/>
</dbReference>
<comment type="similarity">
    <text evidence="2">Belongs to the SNF2/RAD54 helicase family. ISWI subfamily.</text>
</comment>
<feature type="domain" description="Helicase C-terminal" evidence="11">
    <location>
        <begin position="539"/>
        <end position="708"/>
    </location>
</feature>
<dbReference type="GO" id="GO:0000785">
    <property type="term" value="C:chromatin"/>
    <property type="evidence" value="ECO:0007669"/>
    <property type="project" value="TreeGrafter"/>
</dbReference>
<dbReference type="InterPro" id="IPR036306">
    <property type="entry name" value="ISWI_HAND-dom_sf"/>
</dbReference>
<feature type="compositionally biased region" description="Polar residues" evidence="9">
    <location>
        <begin position="24"/>
        <end position="34"/>
    </location>
</feature>
<dbReference type="InterPro" id="IPR017884">
    <property type="entry name" value="SANT_dom"/>
</dbReference>
<feature type="region of interest" description="Disordered" evidence="9">
    <location>
        <begin position="1"/>
        <end position="110"/>
    </location>
</feature>
<dbReference type="CDD" id="cd18793">
    <property type="entry name" value="SF2_C_SNF"/>
    <property type="match status" value="1"/>
</dbReference>
<dbReference type="InterPro" id="IPR014001">
    <property type="entry name" value="Helicase_ATP-bd"/>
</dbReference>
<dbReference type="PANTHER" id="PTHR45623">
    <property type="entry name" value="CHROMODOMAIN-HELICASE-DNA-BINDING PROTEIN 3-RELATED-RELATED"/>
    <property type="match status" value="1"/>
</dbReference>
<keyword evidence="7" id="KW-0175">Coiled coil</keyword>
<dbReference type="InterPro" id="IPR015195">
    <property type="entry name" value="SLIDE"/>
</dbReference>
<comment type="caution">
    <text evidence="13">The sequence shown here is derived from an EMBL/GenBank/DDBJ whole genome shotgun (WGS) entry which is preliminary data.</text>
</comment>
<dbReference type="PROSITE" id="PS51293">
    <property type="entry name" value="SANT"/>
    <property type="match status" value="1"/>
</dbReference>
<feature type="compositionally biased region" description="Polar residues" evidence="9">
    <location>
        <begin position="1"/>
        <end position="10"/>
    </location>
</feature>
<dbReference type="Proteomes" id="UP000237144">
    <property type="component" value="Unassembled WGS sequence"/>
</dbReference>
<dbReference type="Gene3D" id="1.10.10.60">
    <property type="entry name" value="Homeodomain-like"/>
    <property type="match status" value="2"/>
</dbReference>
<dbReference type="OrthoDB" id="5857104at2759"/>
<dbReference type="GO" id="GO:0031491">
    <property type="term" value="F:nucleosome binding"/>
    <property type="evidence" value="ECO:0007669"/>
    <property type="project" value="InterPro"/>
</dbReference>
<evidence type="ECO:0000259" key="11">
    <source>
        <dbReference type="PROSITE" id="PS51194"/>
    </source>
</evidence>
<evidence type="ECO:0000256" key="4">
    <source>
        <dbReference type="ARBA" id="ARBA00022801"/>
    </source>
</evidence>
<keyword evidence="3" id="KW-0547">Nucleotide-binding</keyword>
<dbReference type="InterPro" id="IPR000330">
    <property type="entry name" value="SNF2_N"/>
</dbReference>
<dbReference type="CDD" id="cd00167">
    <property type="entry name" value="SANT"/>
    <property type="match status" value="1"/>
</dbReference>
<feature type="compositionally biased region" description="Basic and acidic residues" evidence="9">
    <location>
        <begin position="89"/>
        <end position="102"/>
    </location>
</feature>
<protein>
    <submittedName>
        <fullName evidence="13">Uncharacterized protein</fullName>
    </submittedName>
</protein>
<feature type="compositionally biased region" description="Basic and acidic residues" evidence="9">
    <location>
        <begin position="182"/>
        <end position="196"/>
    </location>
</feature>
<dbReference type="Gene3D" id="3.40.50.10810">
    <property type="entry name" value="Tandem AAA-ATPase domain"/>
    <property type="match status" value="1"/>
</dbReference>
<keyword evidence="8" id="KW-0539">Nucleus</keyword>
<dbReference type="PROSITE" id="PS51192">
    <property type="entry name" value="HELICASE_ATP_BIND_1"/>
    <property type="match status" value="1"/>
</dbReference>
<dbReference type="InterPro" id="IPR038718">
    <property type="entry name" value="SNF2-like_sf"/>
</dbReference>